<evidence type="ECO:0000313" key="2">
    <source>
        <dbReference type="Proteomes" id="UP000790377"/>
    </source>
</evidence>
<dbReference type="Proteomes" id="UP000790377">
    <property type="component" value="Unassembled WGS sequence"/>
</dbReference>
<sequence length="267" mass="30078">MFKACLVQSSRSIASSSRTSLHTSAILHAQRQTNLKTSKLQLRTEKKLNADATREYAVLGLRPGQEQTWLSCDLAKVIITEEQLYSKAPPEIIESPEGTVAIPSKLNYGIASEEKELLFEVLPPLAAERGITEYNEDTIRDIQAATENELQKANMFAKLVDLRNANAKGLAFENRRRCIAAFSAPGKPNDTGRPEVQAALLTMQIRNLWSHLTTFRKDIDNRRGLRRLVHQRAKILKYLKRLNRDRYEALLPRLGLEASSVEGELVV</sequence>
<protein>
    <submittedName>
        <fullName evidence="1">Uncharacterized protein</fullName>
    </submittedName>
</protein>
<comment type="caution">
    <text evidence="1">The sequence shown here is derived from an EMBL/GenBank/DDBJ whole genome shotgun (WGS) entry which is preliminary data.</text>
</comment>
<reference evidence="1" key="1">
    <citation type="journal article" date="2021" name="New Phytol.">
        <title>Evolutionary innovations through gain and loss of genes in the ectomycorrhizal Boletales.</title>
        <authorList>
            <person name="Wu G."/>
            <person name="Miyauchi S."/>
            <person name="Morin E."/>
            <person name="Kuo A."/>
            <person name="Drula E."/>
            <person name="Varga T."/>
            <person name="Kohler A."/>
            <person name="Feng B."/>
            <person name="Cao Y."/>
            <person name="Lipzen A."/>
            <person name="Daum C."/>
            <person name="Hundley H."/>
            <person name="Pangilinan J."/>
            <person name="Johnson J."/>
            <person name="Barry K."/>
            <person name="LaButti K."/>
            <person name="Ng V."/>
            <person name="Ahrendt S."/>
            <person name="Min B."/>
            <person name="Choi I.G."/>
            <person name="Park H."/>
            <person name="Plett J.M."/>
            <person name="Magnuson J."/>
            <person name="Spatafora J.W."/>
            <person name="Nagy L.G."/>
            <person name="Henrissat B."/>
            <person name="Grigoriev I.V."/>
            <person name="Yang Z.L."/>
            <person name="Xu J."/>
            <person name="Martin F.M."/>
        </authorList>
    </citation>
    <scope>NUCLEOTIDE SEQUENCE</scope>
    <source>
        <strain evidence="1">ATCC 28755</strain>
    </source>
</reference>
<gene>
    <name evidence="1" type="ORF">BJ138DRAFT_1176356</name>
</gene>
<accession>A0ACB8AS37</accession>
<dbReference type="EMBL" id="MU267597">
    <property type="protein sequence ID" value="KAH7915754.1"/>
    <property type="molecule type" value="Genomic_DNA"/>
</dbReference>
<evidence type="ECO:0000313" key="1">
    <source>
        <dbReference type="EMBL" id="KAH7915754.1"/>
    </source>
</evidence>
<name>A0ACB8AS37_9AGAM</name>
<keyword evidence="2" id="KW-1185">Reference proteome</keyword>
<proteinExistence type="predicted"/>
<organism evidence="1 2">
    <name type="scientific">Hygrophoropsis aurantiaca</name>
    <dbReference type="NCBI Taxonomy" id="72124"/>
    <lineage>
        <taxon>Eukaryota</taxon>
        <taxon>Fungi</taxon>
        <taxon>Dikarya</taxon>
        <taxon>Basidiomycota</taxon>
        <taxon>Agaricomycotina</taxon>
        <taxon>Agaricomycetes</taxon>
        <taxon>Agaricomycetidae</taxon>
        <taxon>Boletales</taxon>
        <taxon>Coniophorineae</taxon>
        <taxon>Hygrophoropsidaceae</taxon>
        <taxon>Hygrophoropsis</taxon>
    </lineage>
</organism>